<evidence type="ECO:0000313" key="3">
    <source>
        <dbReference type="EMBL" id="OQX11019.1"/>
    </source>
</evidence>
<dbReference type="InterPro" id="IPR007712">
    <property type="entry name" value="RelE/ParE_toxin"/>
</dbReference>
<dbReference type="InterPro" id="IPR051803">
    <property type="entry name" value="TA_system_RelE-like_toxin"/>
</dbReference>
<dbReference type="Pfam" id="PF05016">
    <property type="entry name" value="ParE_toxin"/>
    <property type="match status" value="1"/>
</dbReference>
<gene>
    <name evidence="3" type="ORF">BWK73_18715</name>
</gene>
<dbReference type="Proteomes" id="UP000192491">
    <property type="component" value="Unassembled WGS sequence"/>
</dbReference>
<name>A0A1Y1QPW8_9GAMM</name>
<dbReference type="EMBL" id="MTEJ01000098">
    <property type="protein sequence ID" value="OQX11019.1"/>
    <property type="molecule type" value="Genomic_DNA"/>
</dbReference>
<protein>
    <submittedName>
        <fullName evidence="3">Plasmid stabilization protein</fullName>
    </submittedName>
</protein>
<accession>A0A1Y1QPW8</accession>
<reference evidence="3 4" key="1">
    <citation type="submission" date="2017-01" db="EMBL/GenBank/DDBJ databases">
        <title>Novel large sulfur bacteria in the metagenomes of groundwater-fed chemosynthetic microbial mats in the Lake Huron basin.</title>
        <authorList>
            <person name="Sharrar A.M."/>
            <person name="Flood B.E."/>
            <person name="Bailey J.V."/>
            <person name="Jones D.S."/>
            <person name="Biddanda B."/>
            <person name="Ruberg S.A."/>
            <person name="Marcus D.N."/>
            <person name="Dick G.J."/>
        </authorList>
    </citation>
    <scope>NUCLEOTIDE SEQUENCE [LARGE SCALE GENOMIC DNA]</scope>
    <source>
        <strain evidence="3">A8</strain>
    </source>
</reference>
<sequence>MPSLIFSTTALRDLERLRAFLRAKNLPAARRATLKILQGLQSLEHHPELGHQVEDRPEEYRELVIPFGKDGYIAAYRYTGDNVVVMGVRHQRELQRANPTPP</sequence>
<proteinExistence type="inferred from homology"/>
<dbReference type="AlphaFoldDB" id="A0A1Y1QPW8"/>
<dbReference type="PANTHER" id="PTHR33755">
    <property type="entry name" value="TOXIN PARE1-RELATED"/>
    <property type="match status" value="1"/>
</dbReference>
<evidence type="ECO:0000313" key="4">
    <source>
        <dbReference type="Proteomes" id="UP000192491"/>
    </source>
</evidence>
<evidence type="ECO:0000256" key="1">
    <source>
        <dbReference type="ARBA" id="ARBA00006226"/>
    </source>
</evidence>
<keyword evidence="2" id="KW-1277">Toxin-antitoxin system</keyword>
<evidence type="ECO:0000256" key="2">
    <source>
        <dbReference type="ARBA" id="ARBA00022649"/>
    </source>
</evidence>
<comment type="caution">
    <text evidence="3">The sequence shown here is derived from an EMBL/GenBank/DDBJ whole genome shotgun (WGS) entry which is preliminary data.</text>
</comment>
<dbReference type="InterPro" id="IPR035093">
    <property type="entry name" value="RelE/ParE_toxin_dom_sf"/>
</dbReference>
<comment type="similarity">
    <text evidence="1">Belongs to the RelE toxin family.</text>
</comment>
<dbReference type="Gene3D" id="3.30.2310.20">
    <property type="entry name" value="RelE-like"/>
    <property type="match status" value="1"/>
</dbReference>
<organism evidence="3 4">
    <name type="scientific">Thiothrix lacustris</name>
    <dbReference type="NCBI Taxonomy" id="525917"/>
    <lineage>
        <taxon>Bacteria</taxon>
        <taxon>Pseudomonadati</taxon>
        <taxon>Pseudomonadota</taxon>
        <taxon>Gammaproteobacteria</taxon>
        <taxon>Thiotrichales</taxon>
        <taxon>Thiotrichaceae</taxon>
        <taxon>Thiothrix</taxon>
    </lineage>
</organism>
<dbReference type="PANTHER" id="PTHR33755:SF7">
    <property type="entry name" value="TOXIN MODULE OF TOXIN-ANTITOXIN SYSTEM RELE_STBE FAMILY"/>
    <property type="match status" value="1"/>
</dbReference>